<name>A0A5C4NBP4_9RHOB</name>
<dbReference type="GO" id="GO:0016740">
    <property type="term" value="F:transferase activity"/>
    <property type="evidence" value="ECO:0007669"/>
    <property type="project" value="UniProtKB-KW"/>
</dbReference>
<dbReference type="RefSeq" id="WP_139082717.1">
    <property type="nucleotide sequence ID" value="NZ_VDFV01000030.1"/>
</dbReference>
<protein>
    <recommendedName>
        <fullName evidence="3">FAD:protein FMN transferase</fullName>
        <ecNumber evidence="2">2.7.1.180</ecNumber>
    </recommendedName>
    <alternativeName>
        <fullName evidence="9">Flavin transferase</fullName>
    </alternativeName>
</protein>
<accession>A0A5C4NBP4</accession>
<evidence type="ECO:0000256" key="10">
    <source>
        <dbReference type="ARBA" id="ARBA00048540"/>
    </source>
</evidence>
<comment type="caution">
    <text evidence="11">The sequence shown here is derived from an EMBL/GenBank/DDBJ whole genome shotgun (WGS) entry which is preliminary data.</text>
</comment>
<evidence type="ECO:0000256" key="4">
    <source>
        <dbReference type="ARBA" id="ARBA00022630"/>
    </source>
</evidence>
<sequence>MHRRRALTILAATALCPLPSRAEETRIALGAEARMTLHGPPEVTARARARAWAEMERIERVFSLYDPGSALSRLNAAGRLNAPPPELLEVLALAGQLHVATGGRFDPTVQPLWLAHANGGDTKAARRLVDWDGVTVSPEAVTLRPGQALTLNGIAQGYATDRVTAVLAEEGLIHALVEIGEFRALSGPFRLGVEDPAHGRLGQVTLDGTACATSSPGAMILPDGAGHILDPRGGAPLWSTVTVVAAQAALADGLSTALCLANAAEARRILDRLGPGLRATAVTTAGDLFTL</sequence>
<dbReference type="PANTHER" id="PTHR30040:SF2">
    <property type="entry name" value="FAD:PROTEIN FMN TRANSFERASE"/>
    <property type="match status" value="1"/>
</dbReference>
<organism evidence="11 12">
    <name type="scientific">Rubellimicrobium roseum</name>
    <dbReference type="NCBI Taxonomy" id="687525"/>
    <lineage>
        <taxon>Bacteria</taxon>
        <taxon>Pseudomonadati</taxon>
        <taxon>Pseudomonadota</taxon>
        <taxon>Alphaproteobacteria</taxon>
        <taxon>Rhodobacterales</taxon>
        <taxon>Roseobacteraceae</taxon>
        <taxon>Rubellimicrobium</taxon>
    </lineage>
</organism>
<evidence type="ECO:0000256" key="2">
    <source>
        <dbReference type="ARBA" id="ARBA00011955"/>
    </source>
</evidence>
<evidence type="ECO:0000313" key="11">
    <source>
        <dbReference type="EMBL" id="TNC66840.1"/>
    </source>
</evidence>
<keyword evidence="6" id="KW-0479">Metal-binding</keyword>
<keyword evidence="4" id="KW-0285">Flavoprotein</keyword>
<evidence type="ECO:0000256" key="9">
    <source>
        <dbReference type="ARBA" id="ARBA00031306"/>
    </source>
</evidence>
<evidence type="ECO:0000256" key="8">
    <source>
        <dbReference type="ARBA" id="ARBA00022842"/>
    </source>
</evidence>
<dbReference type="InterPro" id="IPR024932">
    <property type="entry name" value="ApbE"/>
</dbReference>
<evidence type="ECO:0000256" key="1">
    <source>
        <dbReference type="ARBA" id="ARBA00001946"/>
    </source>
</evidence>
<keyword evidence="12" id="KW-1185">Reference proteome</keyword>
<keyword evidence="5 11" id="KW-0808">Transferase</keyword>
<reference evidence="11 12" key="1">
    <citation type="submission" date="2019-06" db="EMBL/GenBank/DDBJ databases">
        <authorList>
            <person name="Jiang L."/>
        </authorList>
    </citation>
    <scope>NUCLEOTIDE SEQUENCE [LARGE SCALE GENOMIC DNA]</scope>
    <source>
        <strain evidence="11 12">YIM 48858</strain>
    </source>
</reference>
<dbReference type="Gene3D" id="3.10.520.10">
    <property type="entry name" value="ApbE-like domains"/>
    <property type="match status" value="1"/>
</dbReference>
<keyword evidence="7" id="KW-0274">FAD</keyword>
<evidence type="ECO:0000256" key="5">
    <source>
        <dbReference type="ARBA" id="ARBA00022679"/>
    </source>
</evidence>
<dbReference type="OrthoDB" id="9778595at2"/>
<dbReference type="PANTHER" id="PTHR30040">
    <property type="entry name" value="THIAMINE BIOSYNTHESIS LIPOPROTEIN APBE"/>
    <property type="match status" value="1"/>
</dbReference>
<evidence type="ECO:0000256" key="7">
    <source>
        <dbReference type="ARBA" id="ARBA00022827"/>
    </source>
</evidence>
<dbReference type="Pfam" id="PF02424">
    <property type="entry name" value="ApbE"/>
    <property type="match status" value="1"/>
</dbReference>
<comment type="cofactor">
    <cofactor evidence="1">
        <name>Mg(2+)</name>
        <dbReference type="ChEBI" id="CHEBI:18420"/>
    </cofactor>
</comment>
<dbReference type="InterPro" id="IPR003374">
    <property type="entry name" value="ApbE-like_sf"/>
</dbReference>
<gene>
    <name evidence="11" type="ORF">FHG71_16050</name>
</gene>
<dbReference type="EMBL" id="VDFV01000030">
    <property type="protein sequence ID" value="TNC66840.1"/>
    <property type="molecule type" value="Genomic_DNA"/>
</dbReference>
<dbReference type="Proteomes" id="UP000305709">
    <property type="component" value="Unassembled WGS sequence"/>
</dbReference>
<dbReference type="AlphaFoldDB" id="A0A5C4NBP4"/>
<comment type="catalytic activity">
    <reaction evidence="10">
        <text>L-threonyl-[protein] + FAD = FMN-L-threonyl-[protein] + AMP + H(+)</text>
        <dbReference type="Rhea" id="RHEA:36847"/>
        <dbReference type="Rhea" id="RHEA-COMP:11060"/>
        <dbReference type="Rhea" id="RHEA-COMP:11061"/>
        <dbReference type="ChEBI" id="CHEBI:15378"/>
        <dbReference type="ChEBI" id="CHEBI:30013"/>
        <dbReference type="ChEBI" id="CHEBI:57692"/>
        <dbReference type="ChEBI" id="CHEBI:74257"/>
        <dbReference type="ChEBI" id="CHEBI:456215"/>
        <dbReference type="EC" id="2.7.1.180"/>
    </reaction>
</comment>
<evidence type="ECO:0000256" key="6">
    <source>
        <dbReference type="ARBA" id="ARBA00022723"/>
    </source>
</evidence>
<dbReference type="GO" id="GO:0046872">
    <property type="term" value="F:metal ion binding"/>
    <property type="evidence" value="ECO:0007669"/>
    <property type="project" value="UniProtKB-KW"/>
</dbReference>
<evidence type="ECO:0000256" key="3">
    <source>
        <dbReference type="ARBA" id="ARBA00016337"/>
    </source>
</evidence>
<keyword evidence="8" id="KW-0460">Magnesium</keyword>
<dbReference type="SUPFAM" id="SSF143631">
    <property type="entry name" value="ApbE-like"/>
    <property type="match status" value="1"/>
</dbReference>
<proteinExistence type="predicted"/>
<dbReference type="EC" id="2.7.1.180" evidence="2"/>
<evidence type="ECO:0000313" key="12">
    <source>
        <dbReference type="Proteomes" id="UP000305709"/>
    </source>
</evidence>